<dbReference type="EMBL" id="FNED01000003">
    <property type="protein sequence ID" value="SDI39206.1"/>
    <property type="molecule type" value="Genomic_DNA"/>
</dbReference>
<protein>
    <submittedName>
        <fullName evidence="1">Uncharacterized protein</fullName>
    </submittedName>
</protein>
<dbReference type="AlphaFoldDB" id="A0A1G8K6S1"/>
<evidence type="ECO:0000313" key="1">
    <source>
        <dbReference type="EMBL" id="SDI39206.1"/>
    </source>
</evidence>
<accession>A0A1G8K6S1</accession>
<evidence type="ECO:0000313" key="2">
    <source>
        <dbReference type="Proteomes" id="UP000182836"/>
    </source>
</evidence>
<reference evidence="1 2" key="1">
    <citation type="submission" date="2016-10" db="EMBL/GenBank/DDBJ databases">
        <authorList>
            <person name="de Groot N.N."/>
        </authorList>
    </citation>
    <scope>NUCLEOTIDE SEQUENCE [LARGE SCALE GENOMIC DNA]</scope>
    <source>
        <strain evidence="1 2">DSM 2895</strain>
    </source>
</reference>
<gene>
    <name evidence="1" type="ORF">SAMN04487909_103313</name>
</gene>
<name>A0A1G8K6S1_ANEMI</name>
<dbReference type="Proteomes" id="UP000182836">
    <property type="component" value="Unassembled WGS sequence"/>
</dbReference>
<proteinExistence type="predicted"/>
<dbReference type="RefSeq" id="WP_158502403.1">
    <property type="nucleotide sequence ID" value="NZ_BJOA01000232.1"/>
</dbReference>
<organism evidence="1 2">
    <name type="scientific">Aneurinibacillus migulanus</name>
    <name type="common">Bacillus migulanus</name>
    <dbReference type="NCBI Taxonomy" id="47500"/>
    <lineage>
        <taxon>Bacteria</taxon>
        <taxon>Bacillati</taxon>
        <taxon>Bacillota</taxon>
        <taxon>Bacilli</taxon>
        <taxon>Bacillales</taxon>
        <taxon>Paenibacillaceae</taxon>
        <taxon>Aneurinibacillus group</taxon>
        <taxon>Aneurinibacillus</taxon>
    </lineage>
</organism>
<sequence>MVFYEQEDFNAWLMDNPKTEIVQLQLAPYVHINKWDQIDTDAMFMVIYRK</sequence>